<evidence type="ECO:0000256" key="4">
    <source>
        <dbReference type="ARBA" id="ARBA00022478"/>
    </source>
</evidence>
<dbReference type="PANTHER" id="PTHR34476">
    <property type="entry name" value="DNA-DIRECTED RNA POLYMERASE SUBUNIT OMEGA"/>
    <property type="match status" value="1"/>
</dbReference>
<dbReference type="SMART" id="SM01409">
    <property type="entry name" value="RNA_pol_Rpb6"/>
    <property type="match status" value="1"/>
</dbReference>
<dbReference type="eggNOG" id="COG1758">
    <property type="taxonomic scope" value="Bacteria"/>
</dbReference>
<dbReference type="HAMAP" id="MF_00366">
    <property type="entry name" value="RNApol_bact_RpoZ"/>
    <property type="match status" value="1"/>
</dbReference>
<keyword evidence="7 10" id="KW-0804">Transcription</keyword>
<organism evidence="11 12">
    <name type="scientific">Ammonifex degensii (strain DSM 10501 / KC4)</name>
    <dbReference type="NCBI Taxonomy" id="429009"/>
    <lineage>
        <taxon>Bacteria</taxon>
        <taxon>Bacillati</taxon>
        <taxon>Bacillota</taxon>
        <taxon>Clostridia</taxon>
        <taxon>Thermoanaerobacterales</taxon>
        <taxon>Thermoanaerobacteraceae</taxon>
        <taxon>Ammonifex</taxon>
    </lineage>
</organism>
<dbReference type="Gene3D" id="3.90.940.10">
    <property type="match status" value="1"/>
</dbReference>
<evidence type="ECO:0000256" key="1">
    <source>
        <dbReference type="ARBA" id="ARBA00006711"/>
    </source>
</evidence>
<gene>
    <name evidence="10" type="primary">rpoZ</name>
    <name evidence="11" type="ordered locus">Adeg_0844</name>
</gene>
<comment type="catalytic activity">
    <reaction evidence="9 10">
        <text>RNA(n) + a ribonucleoside 5'-triphosphate = RNA(n+1) + diphosphate</text>
        <dbReference type="Rhea" id="RHEA:21248"/>
        <dbReference type="Rhea" id="RHEA-COMP:14527"/>
        <dbReference type="Rhea" id="RHEA-COMP:17342"/>
        <dbReference type="ChEBI" id="CHEBI:33019"/>
        <dbReference type="ChEBI" id="CHEBI:61557"/>
        <dbReference type="ChEBI" id="CHEBI:140395"/>
        <dbReference type="EC" id="2.7.7.6"/>
    </reaction>
</comment>
<dbReference type="InterPro" id="IPR006110">
    <property type="entry name" value="Pol_omega/Rpo6/RPB6"/>
</dbReference>
<dbReference type="InterPro" id="IPR036161">
    <property type="entry name" value="RPB6/omega-like_sf"/>
</dbReference>
<dbReference type="STRING" id="429009.Adeg_0844"/>
<evidence type="ECO:0000256" key="9">
    <source>
        <dbReference type="ARBA" id="ARBA00048552"/>
    </source>
</evidence>
<dbReference type="GO" id="GO:0000428">
    <property type="term" value="C:DNA-directed RNA polymerase complex"/>
    <property type="evidence" value="ECO:0007669"/>
    <property type="project" value="UniProtKB-KW"/>
</dbReference>
<keyword evidence="4 10" id="KW-0240">DNA-directed RNA polymerase</keyword>
<keyword evidence="6 10" id="KW-0548">Nucleotidyltransferase</keyword>
<reference evidence="11 12" key="1">
    <citation type="submission" date="2009-10" db="EMBL/GenBank/DDBJ databases">
        <title>Complete sequence of chromosome of Ammonifex degensii KC4.</title>
        <authorList>
            <consortium name="US DOE Joint Genome Institute"/>
            <person name="Kerfeld C."/>
            <person name="Goodner B."/>
            <person name="Huber H."/>
            <person name="Stetter K."/>
            <person name="Lucas S."/>
            <person name="Copeland A."/>
            <person name="Lapidus A."/>
            <person name="Glavina del Rio T."/>
            <person name="Dalin E."/>
            <person name="Tice H."/>
            <person name="Bruce D."/>
            <person name="Goodwin L."/>
            <person name="Pitluck S."/>
            <person name="Saunders E."/>
            <person name="Brettin T."/>
            <person name="Detter J.C."/>
            <person name="Han C."/>
            <person name="Larimer F."/>
            <person name="Land M."/>
            <person name="Hauser L."/>
            <person name="Kyrpides N."/>
            <person name="Ovchinnikova G."/>
            <person name="Richardson P."/>
        </authorList>
    </citation>
    <scope>NUCLEOTIDE SEQUENCE [LARGE SCALE GENOMIC DNA]</scope>
    <source>
        <strain evidence="12">DSM 10501 / KC4</strain>
    </source>
</reference>
<keyword evidence="5 10" id="KW-0808">Transferase</keyword>
<evidence type="ECO:0000313" key="11">
    <source>
        <dbReference type="EMBL" id="ACX51984.1"/>
    </source>
</evidence>
<comment type="subunit">
    <text evidence="10">The RNAP catalytic core consists of 2 alpha, 1 beta, 1 beta' and 1 omega subunit. When a sigma factor is associated with the core the holoenzyme is formed, which can initiate transcription.</text>
</comment>
<comment type="similarity">
    <text evidence="1 10">Belongs to the RNA polymerase subunit omega family.</text>
</comment>
<evidence type="ECO:0000313" key="12">
    <source>
        <dbReference type="Proteomes" id="UP000002620"/>
    </source>
</evidence>
<dbReference type="OrthoDB" id="9815459at2"/>
<evidence type="ECO:0000256" key="2">
    <source>
        <dbReference type="ARBA" id="ARBA00012418"/>
    </source>
</evidence>
<proteinExistence type="inferred from homology"/>
<keyword evidence="12" id="KW-1185">Reference proteome</keyword>
<evidence type="ECO:0000256" key="6">
    <source>
        <dbReference type="ARBA" id="ARBA00022695"/>
    </source>
</evidence>
<dbReference type="PANTHER" id="PTHR34476:SF1">
    <property type="entry name" value="DNA-DIRECTED RNA POLYMERASE SUBUNIT OMEGA"/>
    <property type="match status" value="1"/>
</dbReference>
<dbReference type="GO" id="GO:0003899">
    <property type="term" value="F:DNA-directed RNA polymerase activity"/>
    <property type="evidence" value="ECO:0007669"/>
    <property type="project" value="UniProtKB-UniRule"/>
</dbReference>
<dbReference type="AlphaFoldDB" id="C9RCK7"/>
<evidence type="ECO:0000256" key="3">
    <source>
        <dbReference type="ARBA" id="ARBA00013725"/>
    </source>
</evidence>
<dbReference type="Proteomes" id="UP000002620">
    <property type="component" value="Chromosome"/>
</dbReference>
<name>C9RCK7_AMMDK</name>
<dbReference type="EMBL" id="CP001785">
    <property type="protein sequence ID" value="ACX51984.1"/>
    <property type="molecule type" value="Genomic_DNA"/>
</dbReference>
<evidence type="ECO:0000256" key="10">
    <source>
        <dbReference type="HAMAP-Rule" id="MF_00366"/>
    </source>
</evidence>
<dbReference type="GO" id="GO:0006351">
    <property type="term" value="P:DNA-templated transcription"/>
    <property type="evidence" value="ECO:0007669"/>
    <property type="project" value="UniProtKB-UniRule"/>
</dbReference>
<protein>
    <recommendedName>
        <fullName evidence="3 10">DNA-directed RNA polymerase subunit omega</fullName>
        <shortName evidence="10">RNAP omega subunit</shortName>
        <ecNumber evidence="2 10">2.7.7.6</ecNumber>
    </recommendedName>
    <alternativeName>
        <fullName evidence="10">RNA polymerase omega subunit</fullName>
    </alternativeName>
    <alternativeName>
        <fullName evidence="8 10">Transcriptase subunit omega</fullName>
    </alternativeName>
</protein>
<dbReference type="RefSeq" id="WP_015738861.1">
    <property type="nucleotide sequence ID" value="NC_013385.1"/>
</dbReference>
<accession>C9RCK7</accession>
<dbReference type="HOGENOM" id="CLU_125406_6_1_9"/>
<comment type="function">
    <text evidence="10">Promotes RNA polymerase assembly. Latches the N- and C-terminal regions of the beta' subunit thereby facilitating its interaction with the beta and alpha subunits.</text>
</comment>
<evidence type="ECO:0000256" key="5">
    <source>
        <dbReference type="ARBA" id="ARBA00022679"/>
    </source>
</evidence>
<sequence length="71" mass="7938">MPMNEPPLDDLLKLTKNRYILAILAAKQARKINEKMNAGLIDDGMKPVSRALRQIAEGKVKFAYPEKGKEG</sequence>
<dbReference type="SUPFAM" id="SSF63562">
    <property type="entry name" value="RPB6/omega subunit-like"/>
    <property type="match status" value="1"/>
</dbReference>
<dbReference type="InterPro" id="IPR003716">
    <property type="entry name" value="DNA-dir_RNA_pol_omega"/>
</dbReference>
<dbReference type="EC" id="2.7.7.6" evidence="2 10"/>
<evidence type="ECO:0000256" key="7">
    <source>
        <dbReference type="ARBA" id="ARBA00023163"/>
    </source>
</evidence>
<dbReference type="NCBIfam" id="TIGR00690">
    <property type="entry name" value="rpoZ"/>
    <property type="match status" value="1"/>
</dbReference>
<dbReference type="Pfam" id="PF01192">
    <property type="entry name" value="RNA_pol_Rpb6"/>
    <property type="match status" value="1"/>
</dbReference>
<dbReference type="GO" id="GO:0003677">
    <property type="term" value="F:DNA binding"/>
    <property type="evidence" value="ECO:0007669"/>
    <property type="project" value="UniProtKB-UniRule"/>
</dbReference>
<dbReference type="KEGG" id="adg:Adeg_0844"/>
<evidence type="ECO:0000256" key="8">
    <source>
        <dbReference type="ARBA" id="ARBA00029924"/>
    </source>
</evidence>